<comment type="caution">
    <text evidence="9">The sequence shown here is derived from an EMBL/GenBank/DDBJ whole genome shotgun (WGS) entry which is preliminary data.</text>
</comment>
<keyword evidence="7 8" id="KW-0627">Porphyrin biosynthesis</keyword>
<dbReference type="EMBL" id="DXEK01000074">
    <property type="protein sequence ID" value="HIX76859.1"/>
    <property type="molecule type" value="Genomic_DNA"/>
</dbReference>
<comment type="cofactor">
    <cofactor evidence="2 8">
        <name>pyridoxal 5'-phosphate</name>
        <dbReference type="ChEBI" id="CHEBI:597326"/>
    </cofactor>
</comment>
<dbReference type="Gene3D" id="3.40.640.10">
    <property type="entry name" value="Type I PLP-dependent aspartate aminotransferase-like (Major domain)"/>
    <property type="match status" value="1"/>
</dbReference>
<dbReference type="GO" id="GO:0030170">
    <property type="term" value="F:pyridoxal phosphate binding"/>
    <property type="evidence" value="ECO:0007669"/>
    <property type="project" value="InterPro"/>
</dbReference>
<reference evidence="9" key="2">
    <citation type="submission" date="2021-04" db="EMBL/GenBank/DDBJ databases">
        <authorList>
            <person name="Gilroy R."/>
        </authorList>
    </citation>
    <scope>NUCLEOTIDE SEQUENCE</scope>
    <source>
        <strain evidence="9">CHK183-1962</strain>
    </source>
</reference>
<dbReference type="SUPFAM" id="SSF53383">
    <property type="entry name" value="PLP-dependent transferases"/>
    <property type="match status" value="1"/>
</dbReference>
<gene>
    <name evidence="8 9" type="primary">hemL</name>
    <name evidence="9" type="ORF">H9734_04590</name>
</gene>
<dbReference type="InterPro" id="IPR015424">
    <property type="entry name" value="PyrdxlP-dep_Trfase"/>
</dbReference>
<feature type="modified residue" description="N6-(pyridoxal phosphate)lysine" evidence="8">
    <location>
        <position position="267"/>
    </location>
</feature>
<proteinExistence type="inferred from homology"/>
<evidence type="ECO:0000256" key="6">
    <source>
        <dbReference type="ARBA" id="ARBA00023235"/>
    </source>
</evidence>
<evidence type="ECO:0000313" key="9">
    <source>
        <dbReference type="EMBL" id="HIX76859.1"/>
    </source>
</evidence>
<comment type="subcellular location">
    <subcellularLocation>
        <location evidence="8">Cytoplasm</location>
    </subcellularLocation>
</comment>
<evidence type="ECO:0000256" key="5">
    <source>
        <dbReference type="ARBA" id="ARBA00022898"/>
    </source>
</evidence>
<evidence type="ECO:0000313" key="10">
    <source>
        <dbReference type="Proteomes" id="UP000886890"/>
    </source>
</evidence>
<dbReference type="PANTHER" id="PTHR43713">
    <property type="entry name" value="GLUTAMATE-1-SEMIALDEHYDE 2,1-AMINOMUTASE"/>
    <property type="match status" value="1"/>
</dbReference>
<dbReference type="InterPro" id="IPR004639">
    <property type="entry name" value="4pyrrol_synth_GluAld_NH2Trfase"/>
</dbReference>
<sequence>MKTETSERLFKEAVKYIPGGVNSPVRAYGNVNMSPRFIQGATGPYVFDADGNKYVDYVCSWGPMILGHNNQEVLNAVVRACDNGLSFGAATELEVEMAKFICENVPAVEMIRMVNSGTEAVMSAVRAARGFTGRNKIIKFMGCYHGHSDCLLVKAGSGVMTAGIPDSAGVPKGCTEDTLSAVYNDLDSVEELLDSNKDQVAVVIVEPVAANMGVVPPKEGFLQGLRRLCDKHQALLIFDEVITGFRLGFTGAAGKYQVRPDLVTYGKIIGAGMPVGAYGGRKDIMQMVAPCGPVYQAGTLSGNPVAMTAGLTQLKYLYNNPKLYEDLKAKGEKLYGGMQELLYRYQVPYTVNYVDSLGCMFCTSHEVSNYALAKTSDTAAFADYFAWMINHGYHLASSQFEAMFLSEAHTDEIIDETLNTVEDYLRERKE</sequence>
<evidence type="ECO:0000256" key="7">
    <source>
        <dbReference type="ARBA" id="ARBA00023244"/>
    </source>
</evidence>
<dbReference type="NCBIfam" id="NF000818">
    <property type="entry name" value="PRK00062.1"/>
    <property type="match status" value="1"/>
</dbReference>
<keyword evidence="8" id="KW-0963">Cytoplasm</keyword>
<dbReference type="GO" id="GO:0008483">
    <property type="term" value="F:transaminase activity"/>
    <property type="evidence" value="ECO:0007669"/>
    <property type="project" value="InterPro"/>
</dbReference>
<comment type="pathway">
    <text evidence="3">Porphyrin-containing compound metabolism; protoporphyrin-IX biosynthesis; 5-aminolevulinate from L-glutamyl-tRNA(Glu): step 2/2.</text>
</comment>
<dbReference type="PROSITE" id="PS00600">
    <property type="entry name" value="AA_TRANSFER_CLASS_3"/>
    <property type="match status" value="1"/>
</dbReference>
<reference evidence="9" key="1">
    <citation type="journal article" date="2021" name="PeerJ">
        <title>Extensive microbial diversity within the chicken gut microbiome revealed by metagenomics and culture.</title>
        <authorList>
            <person name="Gilroy R."/>
            <person name="Ravi A."/>
            <person name="Getino M."/>
            <person name="Pursley I."/>
            <person name="Horton D.L."/>
            <person name="Alikhan N.F."/>
            <person name="Baker D."/>
            <person name="Gharbi K."/>
            <person name="Hall N."/>
            <person name="Watson M."/>
            <person name="Adriaenssens E.M."/>
            <person name="Foster-Nyarko E."/>
            <person name="Jarju S."/>
            <person name="Secka A."/>
            <person name="Antonio M."/>
            <person name="Oren A."/>
            <person name="Chaudhuri R.R."/>
            <person name="La Ragione R."/>
            <person name="Hildebrand F."/>
            <person name="Pallen M.J."/>
        </authorList>
    </citation>
    <scope>NUCLEOTIDE SEQUENCE</scope>
    <source>
        <strain evidence="9">CHK183-1962</strain>
    </source>
</reference>
<dbReference type="NCBIfam" id="TIGR00713">
    <property type="entry name" value="hemL"/>
    <property type="match status" value="1"/>
</dbReference>
<evidence type="ECO:0000256" key="2">
    <source>
        <dbReference type="ARBA" id="ARBA00001933"/>
    </source>
</evidence>
<dbReference type="InterPro" id="IPR049704">
    <property type="entry name" value="Aminotrans_3_PPA_site"/>
</dbReference>
<organism evidence="9 10">
    <name type="scientific">Candidatus Fusicatenibacter merdavium</name>
    <dbReference type="NCBI Taxonomy" id="2838600"/>
    <lineage>
        <taxon>Bacteria</taxon>
        <taxon>Bacillati</taxon>
        <taxon>Bacillota</taxon>
        <taxon>Clostridia</taxon>
        <taxon>Lachnospirales</taxon>
        <taxon>Lachnospiraceae</taxon>
        <taxon>Fusicatenibacter</taxon>
    </lineage>
</organism>
<dbReference type="InterPro" id="IPR005814">
    <property type="entry name" value="Aminotrans_3"/>
</dbReference>
<dbReference type="GO" id="GO:0006782">
    <property type="term" value="P:protoporphyrinogen IX biosynthetic process"/>
    <property type="evidence" value="ECO:0007669"/>
    <property type="project" value="UniProtKB-UniRule"/>
</dbReference>
<dbReference type="EC" id="5.4.3.8" evidence="8"/>
<dbReference type="FunFam" id="3.40.640.10:FF:000021">
    <property type="entry name" value="Glutamate-1-semialdehyde 2,1-aminomutase"/>
    <property type="match status" value="1"/>
</dbReference>
<comment type="similarity">
    <text evidence="4 8">Belongs to the class-III pyridoxal-phosphate-dependent aminotransferase family. HemL subfamily.</text>
</comment>
<comment type="subunit">
    <text evidence="8">Homodimer.</text>
</comment>
<dbReference type="PANTHER" id="PTHR43713:SF3">
    <property type="entry name" value="GLUTAMATE-1-SEMIALDEHYDE 2,1-AMINOMUTASE 1, CHLOROPLASTIC-RELATED"/>
    <property type="match status" value="1"/>
</dbReference>
<dbReference type="Pfam" id="PF00202">
    <property type="entry name" value="Aminotran_3"/>
    <property type="match status" value="1"/>
</dbReference>
<dbReference type="InterPro" id="IPR015421">
    <property type="entry name" value="PyrdxlP-dep_Trfase_major"/>
</dbReference>
<accession>A0A9D2BIV0</accession>
<protein>
    <recommendedName>
        <fullName evidence="8">Glutamate-1-semialdehyde 2,1-aminomutase</fullName>
        <shortName evidence="8">GSA</shortName>
        <ecNumber evidence="8">5.4.3.8</ecNumber>
    </recommendedName>
    <alternativeName>
        <fullName evidence="8">Glutamate-1-semialdehyde aminotransferase</fullName>
        <shortName evidence="8">GSA-AT</shortName>
    </alternativeName>
</protein>
<dbReference type="AlphaFoldDB" id="A0A9D2BIV0"/>
<dbReference type="InterPro" id="IPR015422">
    <property type="entry name" value="PyrdxlP-dep_Trfase_small"/>
</dbReference>
<dbReference type="CDD" id="cd00610">
    <property type="entry name" value="OAT_like"/>
    <property type="match status" value="1"/>
</dbReference>
<evidence type="ECO:0000256" key="4">
    <source>
        <dbReference type="ARBA" id="ARBA00008981"/>
    </source>
</evidence>
<evidence type="ECO:0000256" key="1">
    <source>
        <dbReference type="ARBA" id="ARBA00001579"/>
    </source>
</evidence>
<evidence type="ECO:0000256" key="3">
    <source>
        <dbReference type="ARBA" id="ARBA00004819"/>
    </source>
</evidence>
<name>A0A9D2BIV0_9FIRM</name>
<dbReference type="GO" id="GO:0042286">
    <property type="term" value="F:glutamate-1-semialdehyde 2,1-aminomutase activity"/>
    <property type="evidence" value="ECO:0007669"/>
    <property type="project" value="UniProtKB-UniRule"/>
</dbReference>
<dbReference type="Gene3D" id="3.90.1150.10">
    <property type="entry name" value="Aspartate Aminotransferase, domain 1"/>
    <property type="match status" value="1"/>
</dbReference>
<comment type="catalytic activity">
    <reaction evidence="1 8">
        <text>(S)-4-amino-5-oxopentanoate = 5-aminolevulinate</text>
        <dbReference type="Rhea" id="RHEA:14265"/>
        <dbReference type="ChEBI" id="CHEBI:57501"/>
        <dbReference type="ChEBI" id="CHEBI:356416"/>
        <dbReference type="EC" id="5.4.3.8"/>
    </reaction>
</comment>
<keyword evidence="6 8" id="KW-0413">Isomerase</keyword>
<evidence type="ECO:0000256" key="8">
    <source>
        <dbReference type="HAMAP-Rule" id="MF_00375"/>
    </source>
</evidence>
<dbReference type="Proteomes" id="UP000886890">
    <property type="component" value="Unassembled WGS sequence"/>
</dbReference>
<keyword evidence="5 8" id="KW-0663">Pyridoxal phosphate</keyword>
<dbReference type="HAMAP" id="MF_00375">
    <property type="entry name" value="HemL_aminotrans_3"/>
    <property type="match status" value="1"/>
</dbReference>
<dbReference type="GO" id="GO:0005737">
    <property type="term" value="C:cytoplasm"/>
    <property type="evidence" value="ECO:0007669"/>
    <property type="project" value="UniProtKB-SubCell"/>
</dbReference>